<evidence type="ECO:0000313" key="2">
    <source>
        <dbReference type="Proteomes" id="UP001519296"/>
    </source>
</evidence>
<accession>A0ABS5B113</accession>
<evidence type="ECO:0000313" key="1">
    <source>
        <dbReference type="EMBL" id="MBP2622514.1"/>
    </source>
</evidence>
<dbReference type="InterPro" id="IPR012543">
    <property type="entry name" value="DUF1694"/>
</dbReference>
<dbReference type="Pfam" id="PF07997">
    <property type="entry name" value="DUF1694"/>
    <property type="match status" value="1"/>
</dbReference>
<dbReference type="InterPro" id="IPR029064">
    <property type="entry name" value="Ribosomal_eL30-like_sf"/>
</dbReference>
<proteinExistence type="predicted"/>
<dbReference type="PIRSF" id="PIRSF034303">
    <property type="entry name" value="DUF1694"/>
    <property type="match status" value="1"/>
</dbReference>
<dbReference type="RefSeq" id="WP_209626475.1">
    <property type="nucleotide sequence ID" value="NZ_PRDG01000001.1"/>
</dbReference>
<dbReference type="Gene3D" id="3.30.1330.30">
    <property type="match status" value="1"/>
</dbReference>
<dbReference type="EMBL" id="PRDG01000001">
    <property type="protein sequence ID" value="MBP2622514.1"/>
    <property type="molecule type" value="Genomic_DNA"/>
</dbReference>
<gene>
    <name evidence="1" type="ORF">C4K46_01020</name>
</gene>
<name>A0ABS5B113_9STRE</name>
<dbReference type="Proteomes" id="UP001519296">
    <property type="component" value="Unassembled WGS sequence"/>
</dbReference>
<comment type="caution">
    <text evidence="1">The sequence shown here is derived from an EMBL/GenBank/DDBJ whole genome shotgun (WGS) entry which is preliminary data.</text>
</comment>
<dbReference type="SUPFAM" id="SSF160515">
    <property type="entry name" value="YueI-like"/>
    <property type="match status" value="1"/>
</dbReference>
<sequence length="150" mass="17404">MTDLNQTIIKKAQGNLKLKPDEQRKYLETFAERVIASVALEEIGNPLLKAHFREILTRIQTQYQPIWLKISPQVDSSLQIFYMKIARDLGSDVTIVSSNCQHSPFGLIIHTDQPVVSENKDLFTQYPDLLQDKTPEKKTQKQSFWKKLFQ</sequence>
<protein>
    <submittedName>
        <fullName evidence="1">DUF1694 domain-containing protein</fullName>
    </submittedName>
</protein>
<keyword evidence="2" id="KW-1185">Reference proteome</keyword>
<organism evidence="1 2">
    <name type="scientific">Streptococcus oricebi</name>
    <dbReference type="NCBI Taxonomy" id="1547447"/>
    <lineage>
        <taxon>Bacteria</taxon>
        <taxon>Bacillati</taxon>
        <taxon>Bacillota</taxon>
        <taxon>Bacilli</taxon>
        <taxon>Lactobacillales</taxon>
        <taxon>Streptococcaceae</taxon>
        <taxon>Streptococcus</taxon>
    </lineage>
</organism>
<reference evidence="1 2" key="1">
    <citation type="submission" date="2018-02" db="EMBL/GenBank/DDBJ databases">
        <title>Draft genome sequence of Streptococcus oricebi CCUG 70868T type strain.</title>
        <authorList>
            <person name="Mendez V."/>
            <person name="Salva-Serra F."/>
            <person name="Jaen-Luchoro D."/>
            <person name="Gonzales-Siles L."/>
            <person name="Karlsson R."/>
            <person name="Engstrom-Jakobsson H."/>
            <person name="Busquets A."/>
            <person name="Gomila M."/>
            <person name="Pineiro-Iglesias B."/>
            <person name="Bennasar-Figueras A."/>
            <person name="Seeger M."/>
            <person name="Moore E."/>
        </authorList>
    </citation>
    <scope>NUCLEOTIDE SEQUENCE [LARGE SCALE GENOMIC DNA]</scope>
    <source>
        <strain evidence="1 2">CCUG 70868</strain>
    </source>
</reference>